<gene>
    <name evidence="1" type="ORF">TNCT_236981</name>
</gene>
<evidence type="ECO:0000313" key="1">
    <source>
        <dbReference type="EMBL" id="GFR21540.1"/>
    </source>
</evidence>
<organism evidence="1 2">
    <name type="scientific">Trichonephila clavata</name>
    <name type="common">Joro spider</name>
    <name type="synonym">Nephila clavata</name>
    <dbReference type="NCBI Taxonomy" id="2740835"/>
    <lineage>
        <taxon>Eukaryota</taxon>
        <taxon>Metazoa</taxon>
        <taxon>Ecdysozoa</taxon>
        <taxon>Arthropoda</taxon>
        <taxon>Chelicerata</taxon>
        <taxon>Arachnida</taxon>
        <taxon>Araneae</taxon>
        <taxon>Araneomorphae</taxon>
        <taxon>Entelegynae</taxon>
        <taxon>Araneoidea</taxon>
        <taxon>Nephilidae</taxon>
        <taxon>Trichonephila</taxon>
    </lineage>
</organism>
<name>A0A8X6J5X5_TRICU</name>
<comment type="caution">
    <text evidence="1">The sequence shown here is derived from an EMBL/GenBank/DDBJ whole genome shotgun (WGS) entry which is preliminary data.</text>
</comment>
<proteinExistence type="predicted"/>
<dbReference type="EMBL" id="BMAO01037957">
    <property type="protein sequence ID" value="GFR21540.1"/>
    <property type="molecule type" value="Genomic_DNA"/>
</dbReference>
<feature type="non-terminal residue" evidence="1">
    <location>
        <position position="1"/>
    </location>
</feature>
<reference evidence="1" key="1">
    <citation type="submission" date="2020-07" db="EMBL/GenBank/DDBJ databases">
        <title>Multicomponent nature underlies the extraordinary mechanical properties of spider dragline silk.</title>
        <authorList>
            <person name="Kono N."/>
            <person name="Nakamura H."/>
            <person name="Mori M."/>
            <person name="Yoshida Y."/>
            <person name="Ohtoshi R."/>
            <person name="Malay A.D."/>
            <person name="Moran D.A.P."/>
            <person name="Tomita M."/>
            <person name="Numata K."/>
            <person name="Arakawa K."/>
        </authorList>
    </citation>
    <scope>NUCLEOTIDE SEQUENCE</scope>
</reference>
<protein>
    <submittedName>
        <fullName evidence="1">Uncharacterized protein</fullName>
    </submittedName>
</protein>
<sequence>MDCINVCNFSQAFSNCGVITEKGASTDLPASNGFTALDLARHLNSSDVAIIENLSTKFLSVG</sequence>
<evidence type="ECO:0000313" key="2">
    <source>
        <dbReference type="Proteomes" id="UP000887116"/>
    </source>
</evidence>
<accession>A0A8X6J5X5</accession>
<keyword evidence="2" id="KW-1185">Reference proteome</keyword>
<dbReference type="AlphaFoldDB" id="A0A8X6J5X5"/>
<dbReference type="Proteomes" id="UP000887116">
    <property type="component" value="Unassembled WGS sequence"/>
</dbReference>